<reference evidence="1 2" key="1">
    <citation type="submission" date="2016-11" db="EMBL/GenBank/DDBJ databases">
        <title>Interaction between Lactobacillus species and yeast in water kefir.</title>
        <authorList>
            <person name="Behr J."/>
            <person name="Xu D."/>
            <person name="Vogel R.F."/>
        </authorList>
    </citation>
    <scope>NUCLEOTIDE SEQUENCE [LARGE SCALE GENOMIC DNA]</scope>
    <source>
        <strain evidence="1 2">TMW 1.1822</strain>
    </source>
</reference>
<name>A0A3S6QPP4_9LACO</name>
<dbReference type="RefSeq" id="WP_141053775.1">
    <property type="nucleotide sequence ID" value="NZ_CP018176.1"/>
</dbReference>
<gene>
    <name evidence="1" type="ORF">BSQ49_06950</name>
</gene>
<evidence type="ECO:0000313" key="2">
    <source>
        <dbReference type="Proteomes" id="UP000314960"/>
    </source>
</evidence>
<dbReference type="Proteomes" id="UP000314960">
    <property type="component" value="Chromosome"/>
</dbReference>
<protein>
    <submittedName>
        <fullName evidence="1">Uncharacterized protein</fullName>
    </submittedName>
</protein>
<proteinExistence type="predicted"/>
<dbReference type="AlphaFoldDB" id="A0A3S6QPP4"/>
<sequence>MRVIYPSLVEQAVEELAEGEKITLDYKAQVYQALIKDKIIDEFGFPTEYALSQGYVESITEEPNLEWDEFLDMYPIFKKCDQVEFERINGFWEITTDFQAKLMSDSFQAKLTNIEKAQIQEFLSGRQRAV</sequence>
<accession>A0A3S6QPP4</accession>
<dbReference type="KEGG" id="lhw:BSQ49_06950"/>
<dbReference type="EMBL" id="CP018176">
    <property type="protein sequence ID" value="AUJ29956.1"/>
    <property type="molecule type" value="Genomic_DNA"/>
</dbReference>
<evidence type="ECO:0000313" key="1">
    <source>
        <dbReference type="EMBL" id="AUJ29956.1"/>
    </source>
</evidence>
<organism evidence="1 2">
    <name type="scientific">Liquorilactobacillus hordei</name>
    <dbReference type="NCBI Taxonomy" id="468911"/>
    <lineage>
        <taxon>Bacteria</taxon>
        <taxon>Bacillati</taxon>
        <taxon>Bacillota</taxon>
        <taxon>Bacilli</taxon>
        <taxon>Lactobacillales</taxon>
        <taxon>Lactobacillaceae</taxon>
        <taxon>Liquorilactobacillus</taxon>
    </lineage>
</organism>